<keyword evidence="3" id="KW-1185">Reference proteome</keyword>
<feature type="region of interest" description="Disordered" evidence="1">
    <location>
        <begin position="1"/>
        <end position="51"/>
    </location>
</feature>
<reference evidence="2" key="1">
    <citation type="journal article" date="2021" name="Sci. Rep.">
        <title>Diploid genomic architecture of Nitzschia inconspicua, an elite biomass production diatom.</title>
        <authorList>
            <person name="Oliver A."/>
            <person name="Podell S."/>
            <person name="Pinowska A."/>
            <person name="Traller J.C."/>
            <person name="Smith S.R."/>
            <person name="McClure R."/>
            <person name="Beliaev A."/>
            <person name="Bohutskyi P."/>
            <person name="Hill E.A."/>
            <person name="Rabines A."/>
            <person name="Zheng H."/>
            <person name="Allen L.Z."/>
            <person name="Kuo A."/>
            <person name="Grigoriev I.V."/>
            <person name="Allen A.E."/>
            <person name="Hazlebeck D."/>
            <person name="Allen E.E."/>
        </authorList>
    </citation>
    <scope>NUCLEOTIDE SEQUENCE</scope>
    <source>
        <strain evidence="2">Hildebrandi</strain>
    </source>
</reference>
<feature type="compositionally biased region" description="Basic and acidic residues" evidence="1">
    <location>
        <begin position="1"/>
        <end position="16"/>
    </location>
</feature>
<organism evidence="2 3">
    <name type="scientific">Nitzschia inconspicua</name>
    <dbReference type="NCBI Taxonomy" id="303405"/>
    <lineage>
        <taxon>Eukaryota</taxon>
        <taxon>Sar</taxon>
        <taxon>Stramenopiles</taxon>
        <taxon>Ochrophyta</taxon>
        <taxon>Bacillariophyta</taxon>
        <taxon>Bacillariophyceae</taxon>
        <taxon>Bacillariophycidae</taxon>
        <taxon>Bacillariales</taxon>
        <taxon>Bacillariaceae</taxon>
        <taxon>Nitzschia</taxon>
    </lineage>
</organism>
<dbReference type="OrthoDB" id="49467at2759"/>
<dbReference type="AlphaFoldDB" id="A0A9K3KN72"/>
<name>A0A9K3KN72_9STRA</name>
<comment type="caution">
    <text evidence="2">The sequence shown here is derived from an EMBL/GenBank/DDBJ whole genome shotgun (WGS) entry which is preliminary data.</text>
</comment>
<protein>
    <submittedName>
        <fullName evidence="2">Uncharacterized protein</fullName>
    </submittedName>
</protein>
<gene>
    <name evidence="2" type="ORF">IV203_005484</name>
</gene>
<evidence type="ECO:0000256" key="1">
    <source>
        <dbReference type="SAM" id="MobiDB-lite"/>
    </source>
</evidence>
<reference evidence="2" key="2">
    <citation type="submission" date="2021-04" db="EMBL/GenBank/DDBJ databases">
        <authorList>
            <person name="Podell S."/>
        </authorList>
    </citation>
    <scope>NUCLEOTIDE SEQUENCE</scope>
    <source>
        <strain evidence="2">Hildebrandi</strain>
    </source>
</reference>
<feature type="compositionally biased region" description="Acidic residues" evidence="1">
    <location>
        <begin position="36"/>
        <end position="48"/>
    </location>
</feature>
<evidence type="ECO:0000313" key="3">
    <source>
        <dbReference type="Proteomes" id="UP000693970"/>
    </source>
</evidence>
<sequence length="583" mass="64998">MSHHDMAFDDTKRCLFPEESDVDYDSDSSTSSSSSLEEDESSEKEDDVVTSPTSVVNILADFASSKSTTIVMGEEGAEVALKDTTNLPPSCTDISNSNTPSKLQINRMDASRKRGTPLGVGTASLLDVEKTPMRTPPTVQRQSQLTPSDCVCFGCDEAGHAFVERTITTFLEHPTTEAASPFQTSCTDWQAWSYFFGSPNQPRHVSSPSPSKENIRSVLRHRASQSLRARKTAVRQLSKDLAPFVNSPARSPARAPSLFRNRSFSVSDHRSAIVRVSKDRESNSKSSFSDVLQLCTMPENTTLDSRDFVKIGLNHSMLSGMDDSGCYDSDPEEFTRRRHRLSFADDLNGSENLYQQRGLHSLTSHSPSRAFMDVQNDEVFSTIVEEIFNQTTTLVLHCRNPDSTESHATSAGPRPVAIDAWLERGQNLAHKLIQPKWMWKHKPREVRGTVKLSNNPSLQAVELLDITRILKLEDLDENKLFYSSFAKSAHCFVVKTIHGEEFCYEAPNQSERDRLVYSLKLVIARFGAKVLVGDPQVYWEFFSMGNAAVPGHAPDICVGGVLTEDEEKDDLWRYDSSDQSDGE</sequence>
<proteinExistence type="predicted"/>
<dbReference type="Proteomes" id="UP000693970">
    <property type="component" value="Unassembled WGS sequence"/>
</dbReference>
<accession>A0A9K3KN72</accession>
<dbReference type="EMBL" id="JAGRRH010000021">
    <property type="protein sequence ID" value="KAG7346416.1"/>
    <property type="molecule type" value="Genomic_DNA"/>
</dbReference>
<evidence type="ECO:0000313" key="2">
    <source>
        <dbReference type="EMBL" id="KAG7346416.1"/>
    </source>
</evidence>